<accession>A0A850QEP1</accession>
<dbReference type="AlphaFoldDB" id="A0A850QEP1"/>
<evidence type="ECO:0000313" key="1">
    <source>
        <dbReference type="EMBL" id="NVO24321.1"/>
    </source>
</evidence>
<protein>
    <submittedName>
        <fullName evidence="1">Uncharacterized protein</fullName>
    </submittedName>
</protein>
<comment type="caution">
    <text evidence="1">The sequence shown here is derived from an EMBL/GenBank/DDBJ whole genome shotgun (WGS) entry which is preliminary data.</text>
</comment>
<reference evidence="1 2" key="1">
    <citation type="submission" date="2020-04" db="EMBL/GenBank/DDBJ databases">
        <title>Donghicola sp., a member of the Rhodobacteraceae family isolated from mangrove forest in Thailand.</title>
        <authorList>
            <person name="Charoenyingcharoen P."/>
            <person name="Yukphan P."/>
        </authorList>
    </citation>
    <scope>NUCLEOTIDE SEQUENCE [LARGE SCALE GENOMIC DNA]</scope>
    <source>
        <strain evidence="1 2">B5-SW-15</strain>
    </source>
</reference>
<name>A0A850QEP1_9RHOB</name>
<evidence type="ECO:0000313" key="2">
    <source>
        <dbReference type="Proteomes" id="UP000592216"/>
    </source>
</evidence>
<dbReference type="RefSeq" id="WP_177158063.1">
    <property type="nucleotide sequence ID" value="NZ_JABCJE010000006.1"/>
</dbReference>
<gene>
    <name evidence="1" type="ORF">HJ536_13220</name>
</gene>
<organism evidence="1 2">
    <name type="scientific">Donghicola mangrovi</name>
    <dbReference type="NCBI Taxonomy" id="2729614"/>
    <lineage>
        <taxon>Bacteria</taxon>
        <taxon>Pseudomonadati</taxon>
        <taxon>Pseudomonadota</taxon>
        <taxon>Alphaproteobacteria</taxon>
        <taxon>Rhodobacterales</taxon>
        <taxon>Roseobacteraceae</taxon>
        <taxon>Donghicola</taxon>
    </lineage>
</organism>
<dbReference type="EMBL" id="JABCJE010000006">
    <property type="protein sequence ID" value="NVO24321.1"/>
    <property type="molecule type" value="Genomic_DNA"/>
</dbReference>
<dbReference type="Proteomes" id="UP000592216">
    <property type="component" value="Unassembled WGS sequence"/>
</dbReference>
<proteinExistence type="predicted"/>
<sequence length="69" mass="7401">MKLLLSEIKLSPLDKFSDATLEGIVAFSNKCNSTSKIFRNAVTAEANLAADILHQRAKAMQNALAVVPA</sequence>